<dbReference type="Proteomes" id="UP001515480">
    <property type="component" value="Unassembled WGS sequence"/>
</dbReference>
<dbReference type="AlphaFoldDB" id="A0AB34INZ4"/>
<dbReference type="InterPro" id="IPR004263">
    <property type="entry name" value="Exostosin"/>
</dbReference>
<proteinExistence type="inferred from homology"/>
<dbReference type="EMBL" id="JBGBPQ010000021">
    <property type="protein sequence ID" value="KAL1503685.1"/>
    <property type="molecule type" value="Genomic_DNA"/>
</dbReference>
<evidence type="ECO:0000259" key="2">
    <source>
        <dbReference type="Pfam" id="PF03016"/>
    </source>
</evidence>
<dbReference type="Pfam" id="PF03016">
    <property type="entry name" value="Exostosin_GT47"/>
    <property type="match status" value="1"/>
</dbReference>
<dbReference type="InterPro" id="IPR040911">
    <property type="entry name" value="Exostosin_GT47"/>
</dbReference>
<name>A0AB34INZ4_PRYPA</name>
<accession>A0AB34INZ4</accession>
<protein>
    <recommendedName>
        <fullName evidence="2">Exostosin GT47 domain-containing protein</fullName>
    </recommendedName>
</protein>
<dbReference type="PANTHER" id="PTHR11062:SF281">
    <property type="entry name" value="EXOSTOSIN-LIKE 2"/>
    <property type="match status" value="1"/>
</dbReference>
<organism evidence="3 4">
    <name type="scientific">Prymnesium parvum</name>
    <name type="common">Toxic golden alga</name>
    <dbReference type="NCBI Taxonomy" id="97485"/>
    <lineage>
        <taxon>Eukaryota</taxon>
        <taxon>Haptista</taxon>
        <taxon>Haptophyta</taxon>
        <taxon>Prymnesiophyceae</taxon>
        <taxon>Prymnesiales</taxon>
        <taxon>Prymnesiaceae</taxon>
        <taxon>Prymnesium</taxon>
    </lineage>
</organism>
<evidence type="ECO:0000313" key="4">
    <source>
        <dbReference type="Proteomes" id="UP001515480"/>
    </source>
</evidence>
<comment type="caution">
    <text evidence="3">The sequence shown here is derived from an EMBL/GenBank/DDBJ whole genome shotgun (WGS) entry which is preliminary data.</text>
</comment>
<gene>
    <name evidence="3" type="ORF">AB1Y20_012158</name>
</gene>
<comment type="similarity">
    <text evidence="1">Belongs to the glycosyltransferase 47 family.</text>
</comment>
<feature type="domain" description="Exostosin GT47" evidence="2">
    <location>
        <begin position="27"/>
        <end position="294"/>
    </location>
</feature>
<evidence type="ECO:0000313" key="3">
    <source>
        <dbReference type="EMBL" id="KAL1503685.1"/>
    </source>
</evidence>
<dbReference type="GO" id="GO:0016757">
    <property type="term" value="F:glycosyltransferase activity"/>
    <property type="evidence" value="ECO:0007669"/>
    <property type="project" value="InterPro"/>
</dbReference>
<reference evidence="3 4" key="1">
    <citation type="journal article" date="2024" name="Science">
        <title>Giant polyketide synthase enzymes in the biosynthesis of giant marine polyether toxins.</title>
        <authorList>
            <person name="Fallon T.R."/>
            <person name="Shende V.V."/>
            <person name="Wierzbicki I.H."/>
            <person name="Pendleton A.L."/>
            <person name="Watervoot N.F."/>
            <person name="Auber R.P."/>
            <person name="Gonzalez D.J."/>
            <person name="Wisecaver J.H."/>
            <person name="Moore B.S."/>
        </authorList>
    </citation>
    <scope>NUCLEOTIDE SEQUENCE [LARGE SCALE GENOMIC DNA]</scope>
    <source>
        <strain evidence="3 4">12B1</strain>
    </source>
</reference>
<keyword evidence="4" id="KW-1185">Reference proteome</keyword>
<evidence type="ECO:0000256" key="1">
    <source>
        <dbReference type="ARBA" id="ARBA00010271"/>
    </source>
</evidence>
<dbReference type="PANTHER" id="PTHR11062">
    <property type="entry name" value="EXOSTOSIN HEPARAN SULFATE GLYCOSYLTRANSFERASE -RELATED"/>
    <property type="match status" value="1"/>
</dbReference>
<sequence length="368" mass="40967">MALLPRFFIYEDAALDHSALLECVPAWESHDQSAEVAMLRQLERLPTRTSSPADAALFVLPLFPYLSVLAANCSGSTHLLRMEAAAASLHASRWYRRRRGADHLLVTNTFHLHALRPLRPLLLNATLAWFESPTAPRRGPGKLAAASFWRCTLVVPYVPSPFCRQQRLARPYRSCAPGRRRSSVFFQGSLNVTSIRLRLASVAALPDARIVDVPRAAADPPGGVEACRRDDESSCAGKLEFARRMLCSDLCLVPKGDTPTSSRFYSAIACGCVPLVISDDLKYHLPFARRVNYSFVQYIRERDFMSDPARAVGTAVSRLQPRLPALRAAMREAAPDLLFDEDGSRVAENMLIEYSESCQPARESHRSR</sequence>